<dbReference type="EMBL" id="MU253792">
    <property type="protein sequence ID" value="KAG9246803.1"/>
    <property type="molecule type" value="Genomic_DNA"/>
</dbReference>
<keyword evidence="11" id="KW-1185">Reference proteome</keyword>
<evidence type="ECO:0000313" key="10">
    <source>
        <dbReference type="EMBL" id="KAG9246803.1"/>
    </source>
</evidence>
<accession>A0A9P7Z736</accession>
<dbReference type="Gene3D" id="1.10.630.10">
    <property type="entry name" value="Cytochrome P450"/>
    <property type="match status" value="1"/>
</dbReference>
<sequence length="524" mass="59472">MSSVWELLYQIQSPVWLSITLILIVVAPITHFIARRRRLNFPVVDFNRFKDDREAIITSTLEHPNTPFILPFPAPLVVLPISTLEEVRNLPENQVSFIQEIKRMFSYKHTGIGITNPALNRTIKVDLTRHIAEALDAMQDEIRFSFDKQLGECNDWKKVNLYRTLTRVIALLSGRVFVGLPTSRDEEWLDATILYSRDCELARQAIEKLPVAIRGFGARFLPAIRRLKKNQRRGAEILQPILDQCMATANSEKTRQTGAENCQGTFFTWFLKELGNPTTVNTEDMYKYQMALAFAAIHTTSGTSFQAILDLVARPQYIQPLRDEIDRIFQEDGHDQDEDGFPKLKKSSMPKLKKLDSFLKESQRLSPLGLLNLLRITTAPLTLSTGHTLPTGTRIAFPVYPVHMSTATPTYDPALNPSSTLPPDEFDGFRFEQLRTVSGQENKHQFVTTSPDSLNFGHGIHACPGRFFASNEIKVVLIELLRSWEFRMVGDVEGKGGERPVDIVSHMSVIPDVGVEIEVRRRKA</sequence>
<dbReference type="InterPro" id="IPR002403">
    <property type="entry name" value="Cyt_P450_E_grp-IV"/>
</dbReference>
<dbReference type="GO" id="GO:0004497">
    <property type="term" value="F:monooxygenase activity"/>
    <property type="evidence" value="ECO:0007669"/>
    <property type="project" value="UniProtKB-KW"/>
</dbReference>
<evidence type="ECO:0000256" key="4">
    <source>
        <dbReference type="ARBA" id="ARBA00023002"/>
    </source>
</evidence>
<comment type="cofactor">
    <cofactor evidence="1 7">
        <name>heme</name>
        <dbReference type="ChEBI" id="CHEBI:30413"/>
    </cofactor>
</comment>
<dbReference type="AlphaFoldDB" id="A0A9P7Z736"/>
<evidence type="ECO:0000313" key="11">
    <source>
        <dbReference type="Proteomes" id="UP000887226"/>
    </source>
</evidence>
<evidence type="ECO:0000256" key="2">
    <source>
        <dbReference type="ARBA" id="ARBA00010617"/>
    </source>
</evidence>
<dbReference type="PROSITE" id="PS00086">
    <property type="entry name" value="CYTOCHROME_P450"/>
    <property type="match status" value="1"/>
</dbReference>
<name>A0A9P7Z736_9HELO</name>
<dbReference type="Proteomes" id="UP000887226">
    <property type="component" value="Unassembled WGS sequence"/>
</dbReference>
<feature type="binding site" description="axial binding residue" evidence="7">
    <location>
        <position position="463"/>
    </location>
    <ligand>
        <name>heme</name>
        <dbReference type="ChEBI" id="CHEBI:30413"/>
    </ligand>
    <ligandPart>
        <name>Fe</name>
        <dbReference type="ChEBI" id="CHEBI:18248"/>
    </ligandPart>
</feature>
<keyword evidence="9" id="KW-0812">Transmembrane</keyword>
<comment type="similarity">
    <text evidence="2 8">Belongs to the cytochrome P450 family.</text>
</comment>
<protein>
    <submittedName>
        <fullName evidence="10">Cytochrome P450</fullName>
    </submittedName>
</protein>
<dbReference type="PANTHER" id="PTHR46206">
    <property type="entry name" value="CYTOCHROME P450"/>
    <property type="match status" value="1"/>
</dbReference>
<evidence type="ECO:0000256" key="6">
    <source>
        <dbReference type="ARBA" id="ARBA00023033"/>
    </source>
</evidence>
<dbReference type="GO" id="GO:0020037">
    <property type="term" value="F:heme binding"/>
    <property type="evidence" value="ECO:0007669"/>
    <property type="project" value="InterPro"/>
</dbReference>
<keyword evidence="4 8" id="KW-0560">Oxidoreductase</keyword>
<keyword evidence="9" id="KW-1133">Transmembrane helix</keyword>
<feature type="transmembrane region" description="Helical" evidence="9">
    <location>
        <begin position="15"/>
        <end position="34"/>
    </location>
</feature>
<dbReference type="InterPro" id="IPR036396">
    <property type="entry name" value="Cyt_P450_sf"/>
</dbReference>
<dbReference type="GO" id="GO:0016705">
    <property type="term" value="F:oxidoreductase activity, acting on paired donors, with incorporation or reduction of molecular oxygen"/>
    <property type="evidence" value="ECO:0007669"/>
    <property type="project" value="InterPro"/>
</dbReference>
<comment type="caution">
    <text evidence="10">The sequence shown here is derived from an EMBL/GenBank/DDBJ whole genome shotgun (WGS) entry which is preliminary data.</text>
</comment>
<dbReference type="OrthoDB" id="1844152at2759"/>
<proteinExistence type="inferred from homology"/>
<dbReference type="CDD" id="cd11041">
    <property type="entry name" value="CYP503A1-like"/>
    <property type="match status" value="1"/>
</dbReference>
<evidence type="ECO:0000256" key="7">
    <source>
        <dbReference type="PIRSR" id="PIRSR602403-1"/>
    </source>
</evidence>
<dbReference type="GO" id="GO:0005506">
    <property type="term" value="F:iron ion binding"/>
    <property type="evidence" value="ECO:0007669"/>
    <property type="project" value="InterPro"/>
</dbReference>
<evidence type="ECO:0000256" key="1">
    <source>
        <dbReference type="ARBA" id="ARBA00001971"/>
    </source>
</evidence>
<keyword evidence="3 7" id="KW-0479">Metal-binding</keyword>
<gene>
    <name evidence="10" type="ORF">BJ878DRAFT_255798</name>
</gene>
<organism evidence="10 11">
    <name type="scientific">Calycina marina</name>
    <dbReference type="NCBI Taxonomy" id="1763456"/>
    <lineage>
        <taxon>Eukaryota</taxon>
        <taxon>Fungi</taxon>
        <taxon>Dikarya</taxon>
        <taxon>Ascomycota</taxon>
        <taxon>Pezizomycotina</taxon>
        <taxon>Leotiomycetes</taxon>
        <taxon>Helotiales</taxon>
        <taxon>Pezizellaceae</taxon>
        <taxon>Calycina</taxon>
    </lineage>
</organism>
<evidence type="ECO:0000256" key="8">
    <source>
        <dbReference type="RuleBase" id="RU000461"/>
    </source>
</evidence>
<dbReference type="PANTHER" id="PTHR46206:SF6">
    <property type="entry name" value="CYTOCHROME P450 MONOOXYGENASE AN1598-RELATED"/>
    <property type="match status" value="1"/>
</dbReference>
<keyword evidence="5 7" id="KW-0408">Iron</keyword>
<dbReference type="InterPro" id="IPR001128">
    <property type="entry name" value="Cyt_P450"/>
</dbReference>
<evidence type="ECO:0000256" key="9">
    <source>
        <dbReference type="SAM" id="Phobius"/>
    </source>
</evidence>
<keyword evidence="7 8" id="KW-0349">Heme</keyword>
<evidence type="ECO:0000256" key="3">
    <source>
        <dbReference type="ARBA" id="ARBA00022723"/>
    </source>
</evidence>
<evidence type="ECO:0000256" key="5">
    <source>
        <dbReference type="ARBA" id="ARBA00023004"/>
    </source>
</evidence>
<dbReference type="PRINTS" id="PR00465">
    <property type="entry name" value="EP450IV"/>
</dbReference>
<keyword evidence="9" id="KW-0472">Membrane</keyword>
<keyword evidence="6 8" id="KW-0503">Monooxygenase</keyword>
<reference evidence="10" key="1">
    <citation type="journal article" date="2021" name="IMA Fungus">
        <title>Genomic characterization of three marine fungi, including Emericellopsis atlantica sp. nov. with signatures of a generalist lifestyle and marine biomass degradation.</title>
        <authorList>
            <person name="Hagestad O.C."/>
            <person name="Hou L."/>
            <person name="Andersen J.H."/>
            <person name="Hansen E.H."/>
            <person name="Altermark B."/>
            <person name="Li C."/>
            <person name="Kuhnert E."/>
            <person name="Cox R.J."/>
            <person name="Crous P.W."/>
            <person name="Spatafora J.W."/>
            <person name="Lail K."/>
            <person name="Amirebrahimi M."/>
            <person name="Lipzen A."/>
            <person name="Pangilinan J."/>
            <person name="Andreopoulos W."/>
            <person name="Hayes R.D."/>
            <person name="Ng V."/>
            <person name="Grigoriev I.V."/>
            <person name="Jackson S.A."/>
            <person name="Sutton T.D.S."/>
            <person name="Dobson A.D.W."/>
            <person name="Rama T."/>
        </authorList>
    </citation>
    <scope>NUCLEOTIDE SEQUENCE</scope>
    <source>
        <strain evidence="10">TRa3180A</strain>
    </source>
</reference>
<dbReference type="SUPFAM" id="SSF48264">
    <property type="entry name" value="Cytochrome P450"/>
    <property type="match status" value="1"/>
</dbReference>
<dbReference type="InterPro" id="IPR017972">
    <property type="entry name" value="Cyt_P450_CS"/>
</dbReference>
<dbReference type="Pfam" id="PF00067">
    <property type="entry name" value="p450"/>
    <property type="match status" value="1"/>
</dbReference>